<keyword evidence="4" id="KW-0378">Hydrolase</keyword>
<dbReference type="GO" id="GO:0042973">
    <property type="term" value="F:glucan endo-1,3-beta-D-glucosidase activity"/>
    <property type="evidence" value="ECO:0007669"/>
    <property type="project" value="UniProtKB-EC"/>
</dbReference>
<reference evidence="13 14" key="1">
    <citation type="submission" date="2016-05" db="EMBL/GenBank/DDBJ databases">
        <title>Comparative genomics of biotechnologically important yeasts.</title>
        <authorList>
            <consortium name="DOE Joint Genome Institute"/>
            <person name="Riley R."/>
            <person name="Haridas S."/>
            <person name="Wolfe K.H."/>
            <person name="Lopes M.R."/>
            <person name="Hittinger C.T."/>
            <person name="Goker M."/>
            <person name="Salamov A."/>
            <person name="Wisecaver J."/>
            <person name="Long T.M."/>
            <person name="Aerts A.L."/>
            <person name="Barry K."/>
            <person name="Choi C."/>
            <person name="Clum A."/>
            <person name="Coughlan A.Y."/>
            <person name="Deshpande S."/>
            <person name="Douglass A.P."/>
            <person name="Hanson S.J."/>
            <person name="Klenk H.-P."/>
            <person name="LaButti K."/>
            <person name="Lapidus A."/>
            <person name="Lindquist E."/>
            <person name="Lipzen A."/>
            <person name="Meier-kolthoff J.P."/>
            <person name="Ohm R.A."/>
            <person name="Otillar R.P."/>
            <person name="Pangilinan J."/>
            <person name="Peng Y."/>
            <person name="Rokas A."/>
            <person name="Rosa C.A."/>
            <person name="Scheuner C."/>
            <person name="Sibirny A.A."/>
            <person name="Slot J.C."/>
            <person name="Stielow J.B."/>
            <person name="Sun H."/>
            <person name="Kurtzman C.P."/>
            <person name="Blackwell M."/>
            <person name="Grigoriev I.V."/>
            <person name="Jeffries T.W."/>
        </authorList>
    </citation>
    <scope>NUCLEOTIDE SEQUENCE [LARGE SCALE GENOMIC DNA]</scope>
    <source>
        <strain evidence="13 14">NRRL YB-4993</strain>
    </source>
</reference>
<dbReference type="InterPro" id="IPR005200">
    <property type="entry name" value="Endo-beta-glucanase"/>
</dbReference>
<feature type="region of interest" description="Disordered" evidence="9">
    <location>
        <begin position="64"/>
        <end position="117"/>
    </location>
</feature>
<dbReference type="EC" id="3.2.1.39" evidence="3"/>
<dbReference type="RefSeq" id="XP_018710160.1">
    <property type="nucleotide sequence ID" value="XM_018856259.1"/>
</dbReference>
<evidence type="ECO:0000259" key="11">
    <source>
        <dbReference type="Pfam" id="PF03639"/>
    </source>
</evidence>
<proteinExistence type="inferred from homology"/>
<name>A0A1A0H6U5_9ASCO</name>
<dbReference type="Pfam" id="PF03639">
    <property type="entry name" value="Glyco_hydro_81"/>
    <property type="match status" value="1"/>
</dbReference>
<feature type="compositionally biased region" description="Low complexity" evidence="9">
    <location>
        <begin position="281"/>
        <end position="292"/>
    </location>
</feature>
<evidence type="ECO:0000256" key="3">
    <source>
        <dbReference type="ARBA" id="ARBA00012780"/>
    </source>
</evidence>
<feature type="chain" id="PRO_5008291876" description="glucan endo-1,3-beta-D-glucosidase" evidence="10">
    <location>
        <begin position="22"/>
        <end position="1087"/>
    </location>
</feature>
<keyword evidence="6" id="KW-0326">Glycosidase</keyword>
<feature type="compositionally biased region" description="Basic and acidic residues" evidence="9">
    <location>
        <begin position="67"/>
        <end position="76"/>
    </location>
</feature>
<dbReference type="PROSITE" id="PS52008">
    <property type="entry name" value="GH81"/>
    <property type="match status" value="1"/>
</dbReference>
<feature type="compositionally biased region" description="Low complexity" evidence="9">
    <location>
        <begin position="301"/>
        <end position="334"/>
    </location>
</feature>
<dbReference type="AlphaFoldDB" id="A0A1A0H6U5"/>
<dbReference type="PANTHER" id="PTHR31983:SF20">
    <property type="entry name" value="GLUCAN ENDO-1,3-BETA-D-GLUCOSIDASE 1"/>
    <property type="match status" value="1"/>
</dbReference>
<dbReference type="InterPro" id="IPR040451">
    <property type="entry name" value="GH81_N"/>
</dbReference>
<keyword evidence="8" id="KW-0624">Polysaccharide degradation</keyword>
<dbReference type="Proteomes" id="UP000092555">
    <property type="component" value="Unassembled WGS sequence"/>
</dbReference>
<evidence type="ECO:0000256" key="8">
    <source>
        <dbReference type="ARBA" id="ARBA00023326"/>
    </source>
</evidence>
<evidence type="ECO:0000313" key="14">
    <source>
        <dbReference type="Proteomes" id="UP000092555"/>
    </source>
</evidence>
<dbReference type="Gene3D" id="2.70.98.30">
    <property type="entry name" value="Golgi alpha-mannosidase II, domain 4"/>
    <property type="match status" value="1"/>
</dbReference>
<evidence type="ECO:0000256" key="7">
    <source>
        <dbReference type="ARBA" id="ARBA00023316"/>
    </source>
</evidence>
<dbReference type="OrthoDB" id="4473401at2759"/>
<gene>
    <name evidence="13" type="ORF">METBIDRAFT_33281</name>
</gene>
<keyword evidence="10" id="KW-0732">Signal</keyword>
<feature type="domain" description="Glycosyl hydrolase family 81 N-terminal" evidence="11">
    <location>
        <begin position="376"/>
        <end position="702"/>
    </location>
</feature>
<comment type="catalytic activity">
    <reaction evidence="1">
        <text>Hydrolysis of (1-&gt;3)-beta-D-glucosidic linkages in (1-&gt;3)-beta-D-glucans.</text>
        <dbReference type="EC" id="3.2.1.39"/>
    </reaction>
</comment>
<feature type="compositionally biased region" description="Basic and acidic residues" evidence="9">
    <location>
        <begin position="269"/>
        <end position="280"/>
    </location>
</feature>
<feature type="domain" description="Glycosyl hydrolase family 81 C-terminal" evidence="12">
    <location>
        <begin position="712"/>
        <end position="1073"/>
    </location>
</feature>
<protein>
    <recommendedName>
        <fullName evidence="3">glucan endo-1,3-beta-D-glucosidase</fullName>
        <ecNumber evidence="3">3.2.1.39</ecNumber>
    </recommendedName>
</protein>
<dbReference type="STRING" id="869754.A0A1A0H6U5"/>
<keyword evidence="14" id="KW-1185">Reference proteome</keyword>
<dbReference type="EMBL" id="LXTC01000006">
    <property type="protein sequence ID" value="OBA19632.1"/>
    <property type="molecule type" value="Genomic_DNA"/>
</dbReference>
<feature type="signal peptide" evidence="10">
    <location>
        <begin position="1"/>
        <end position="21"/>
    </location>
</feature>
<evidence type="ECO:0000256" key="4">
    <source>
        <dbReference type="ARBA" id="ARBA00022801"/>
    </source>
</evidence>
<evidence type="ECO:0000256" key="5">
    <source>
        <dbReference type="ARBA" id="ARBA00023277"/>
    </source>
</evidence>
<evidence type="ECO:0000313" key="13">
    <source>
        <dbReference type="EMBL" id="OBA19632.1"/>
    </source>
</evidence>
<dbReference type="PANTHER" id="PTHR31983">
    <property type="entry name" value="ENDO-1,3(4)-BETA-GLUCANASE 1"/>
    <property type="match status" value="1"/>
</dbReference>
<keyword evidence="5" id="KW-0119">Carbohydrate metabolism</keyword>
<feature type="compositionally biased region" description="Polar residues" evidence="9">
    <location>
        <begin position="108"/>
        <end position="117"/>
    </location>
</feature>
<dbReference type="Pfam" id="PF17652">
    <property type="entry name" value="Glyco_hydro81C"/>
    <property type="match status" value="1"/>
</dbReference>
<dbReference type="Gene3D" id="1.20.5.420">
    <property type="entry name" value="Immunoglobulin FC, subunit C"/>
    <property type="match status" value="1"/>
</dbReference>
<comment type="caution">
    <text evidence="13">The sequence shown here is derived from an EMBL/GenBank/DDBJ whole genome shotgun (WGS) entry which is preliminary data.</text>
</comment>
<evidence type="ECO:0000256" key="10">
    <source>
        <dbReference type="SAM" id="SignalP"/>
    </source>
</evidence>
<evidence type="ECO:0000256" key="6">
    <source>
        <dbReference type="ARBA" id="ARBA00023295"/>
    </source>
</evidence>
<evidence type="ECO:0000259" key="12">
    <source>
        <dbReference type="Pfam" id="PF17652"/>
    </source>
</evidence>
<evidence type="ECO:0000256" key="9">
    <source>
        <dbReference type="SAM" id="MobiDB-lite"/>
    </source>
</evidence>
<dbReference type="GO" id="GO:0000272">
    <property type="term" value="P:polysaccharide catabolic process"/>
    <property type="evidence" value="ECO:0007669"/>
    <property type="project" value="UniProtKB-KW"/>
</dbReference>
<dbReference type="InterPro" id="IPR040720">
    <property type="entry name" value="GH81_C"/>
</dbReference>
<evidence type="ECO:0000256" key="2">
    <source>
        <dbReference type="ARBA" id="ARBA00010730"/>
    </source>
</evidence>
<keyword evidence="7" id="KW-0961">Cell wall biogenesis/degradation</keyword>
<dbReference type="GeneID" id="30029235"/>
<organism evidence="13 14">
    <name type="scientific">Metschnikowia bicuspidata var. bicuspidata NRRL YB-4993</name>
    <dbReference type="NCBI Taxonomy" id="869754"/>
    <lineage>
        <taxon>Eukaryota</taxon>
        <taxon>Fungi</taxon>
        <taxon>Dikarya</taxon>
        <taxon>Ascomycota</taxon>
        <taxon>Saccharomycotina</taxon>
        <taxon>Pichiomycetes</taxon>
        <taxon>Metschnikowiaceae</taxon>
        <taxon>Metschnikowia</taxon>
    </lineage>
</organism>
<comment type="similarity">
    <text evidence="2">Belongs to the glycosyl hydrolase 81 family.</text>
</comment>
<dbReference type="GO" id="GO:0071555">
    <property type="term" value="P:cell wall organization"/>
    <property type="evidence" value="ECO:0007669"/>
    <property type="project" value="UniProtKB-KW"/>
</dbReference>
<accession>A0A1A0H6U5</accession>
<evidence type="ECO:0000256" key="1">
    <source>
        <dbReference type="ARBA" id="ARBA00000382"/>
    </source>
</evidence>
<dbReference type="Gene3D" id="1.10.287.1170">
    <property type="entry name" value="glycoside hydrolase family 81 endo-[beta] glucanase"/>
    <property type="match status" value="1"/>
</dbReference>
<feature type="region of interest" description="Disordered" evidence="9">
    <location>
        <begin position="267"/>
        <end position="334"/>
    </location>
</feature>
<dbReference type="GO" id="GO:0009986">
    <property type="term" value="C:cell surface"/>
    <property type="evidence" value="ECO:0007669"/>
    <property type="project" value="TreeGrafter"/>
</dbReference>
<sequence>MSTQLFILLLLCLFFNGQAFAQVVRREAIEDSATATHYPSTLDLKPRPIIPQSRKIPRHCLAISSKSSDHKSRSAGKEPMSVTSIDVHLTSKSEARQTANSESRKLSVYSSPTVSNTMKSNRHLTEMRTSTYSNMFSQETNKFIPVSEGDIALSIYTNVKNASTETIFSGAPTLSASYESGVASVSGTKENPILDLTVLHGPNEITINDWSFASETTTGFGSSSVFGGASVTESLNFVTDTDIPISSMISSTVYLLSFGMHPWNQSITDRSKSHRSERAHSSSVTSDAITSSRASEKSAVHSRQSSVSSREPASSSRLSSSSLDRSRKSSATSSHMPSLIDKTLTFASKPLCNSYKNLFEKIADVNPAEFHEAKDHPIKIPPGVSNLIPFQTNRFYTNMFMGDQKGPVYTYPYIVYWEKKDFFGMGIQNVDINHRVYDGVGAQPGTNKFYYNPPHRAGIFIGATSIKEDSCHLRMSDMKSLSAEAKISSESDFKRYIAFPLVEGMGFVTAVYNGDLIPKIQGREGILTFERLRFSEKSSNTQFYRAKGGNLETWLISVTLPNIDETFELSKNKNGAIHYVEGSKAVDGLIIQIAITSESDFKTEKVYQQAAGMYVTGTKISGSVSCGTVDYKIQYETKGSSNFGKPIIFALPHHIGLFDERMNARAQQIIQLTTTKGTMQGYLSDELLFSHEVDNKVQWLPYLKRNNEKLKYTKEQIELIRETAKKELEGVDIERTVLDIDSHYFAGKALDKFAYLLYVVDEFLKDEVLTKNVLNSLKRFFKTFREREGDTGFFYDTKFGGVTSKSAFRNVENGKVDPNNINIDFGNGLYNDHNFHYSYYIHAAAVVGKIDKKFGGNWVADNKDFINTFVRDVANPSEEDSFFPVFRLFDIFQGHSWAHGITPVTDGKDLESTSEDVNFSYAMKMWGQVIGDEAMEARGNLMLSIQTASFNLYFQYQDGNTVVPPTMLKNRVSGILFEAKLAYETWFGGKTEFIHGIQMLPLTPALGLVRNADFARTEWDEILGKLGITGAWAGVLNSNRVFFDPKSAWNYFANPSFKYKEDMDGGQSRTWNLVFAAPFVNQQIPHT</sequence>
<dbReference type="GO" id="GO:0052861">
    <property type="term" value="F:endo-1,3(4)-beta-glucanase activity"/>
    <property type="evidence" value="ECO:0007669"/>
    <property type="project" value="InterPro"/>
</dbReference>